<evidence type="ECO:0000256" key="5">
    <source>
        <dbReference type="ARBA" id="ARBA00022908"/>
    </source>
</evidence>
<keyword evidence="13" id="KW-1185">Reference proteome</keyword>
<evidence type="ECO:0000256" key="3">
    <source>
        <dbReference type="ARBA" id="ARBA00022618"/>
    </source>
</evidence>
<dbReference type="SUPFAM" id="SSF56349">
    <property type="entry name" value="DNA breaking-rejoining enzymes"/>
    <property type="match status" value="1"/>
</dbReference>
<keyword evidence="3" id="KW-0132">Cell division</keyword>
<feature type="domain" description="Core-binding (CB)" evidence="11">
    <location>
        <begin position="39"/>
        <end position="147"/>
    </location>
</feature>
<evidence type="ECO:0000313" key="13">
    <source>
        <dbReference type="Proteomes" id="UP001629230"/>
    </source>
</evidence>
<dbReference type="InterPro" id="IPR011010">
    <property type="entry name" value="DNA_brk_join_enz"/>
</dbReference>
<name>A0ABW9B074_9BURK</name>
<keyword evidence="8" id="KW-0131">Cell cycle</keyword>
<keyword evidence="7" id="KW-0233">DNA recombination</keyword>
<keyword evidence="6 9" id="KW-0238">DNA-binding</keyword>
<feature type="domain" description="Tyr recombinase" evidence="10">
    <location>
        <begin position="170"/>
        <end position="385"/>
    </location>
</feature>
<evidence type="ECO:0000259" key="11">
    <source>
        <dbReference type="PROSITE" id="PS51900"/>
    </source>
</evidence>
<dbReference type="PANTHER" id="PTHR30349">
    <property type="entry name" value="PHAGE INTEGRASE-RELATED"/>
    <property type="match status" value="1"/>
</dbReference>
<accession>A0ABW9B074</accession>
<comment type="caution">
    <text evidence="12">The sequence shown here is derived from an EMBL/GenBank/DDBJ whole genome shotgun (WGS) entry which is preliminary data.</text>
</comment>
<evidence type="ECO:0000256" key="1">
    <source>
        <dbReference type="ARBA" id="ARBA00004496"/>
    </source>
</evidence>
<dbReference type="RefSeq" id="WP_408180839.1">
    <property type="nucleotide sequence ID" value="NZ_JAQQEZ010000038.1"/>
</dbReference>
<evidence type="ECO:0000256" key="2">
    <source>
        <dbReference type="ARBA" id="ARBA00022490"/>
    </source>
</evidence>
<evidence type="ECO:0000256" key="4">
    <source>
        <dbReference type="ARBA" id="ARBA00022829"/>
    </source>
</evidence>
<dbReference type="InterPro" id="IPR002104">
    <property type="entry name" value="Integrase_catalytic"/>
</dbReference>
<keyword evidence="2" id="KW-0963">Cytoplasm</keyword>
<dbReference type="InterPro" id="IPR050090">
    <property type="entry name" value="Tyrosine_recombinase_XerCD"/>
</dbReference>
<dbReference type="Proteomes" id="UP001629230">
    <property type="component" value="Unassembled WGS sequence"/>
</dbReference>
<reference evidence="12 13" key="1">
    <citation type="journal article" date="2024" name="Chem. Sci.">
        <title>Discovery of megapolipeptins by genome mining of a Burkholderiales bacteria collection.</title>
        <authorList>
            <person name="Paulo B.S."/>
            <person name="Recchia M.J.J."/>
            <person name="Lee S."/>
            <person name="Fergusson C.H."/>
            <person name="Romanowski S.B."/>
            <person name="Hernandez A."/>
            <person name="Krull N."/>
            <person name="Liu D.Y."/>
            <person name="Cavanagh H."/>
            <person name="Bos A."/>
            <person name="Gray C.A."/>
            <person name="Murphy B.T."/>
            <person name="Linington R.G."/>
            <person name="Eustaquio A.S."/>
        </authorList>
    </citation>
    <scope>NUCLEOTIDE SEQUENCE [LARGE SCALE GENOMIC DNA]</scope>
    <source>
        <strain evidence="12 13">RL17-350-BIC-A</strain>
    </source>
</reference>
<gene>
    <name evidence="12" type="ORF">PQR57_35200</name>
</gene>
<evidence type="ECO:0000256" key="9">
    <source>
        <dbReference type="PROSITE-ProRule" id="PRU01248"/>
    </source>
</evidence>
<evidence type="ECO:0000313" key="12">
    <source>
        <dbReference type="EMBL" id="MFM0006222.1"/>
    </source>
</evidence>
<sequence>MNALLPDPRPIDTLVVPPELDGRRGTNRARNGIAQIAATNDLDAIRAWLARFVDTKTTFDSYRKEAERLLLWSVLRLGKPLSSLTHEDLLLYQHFLVDPQPAAQWTASGGRKHPRSDPRWRPFYGPLSPGSQRQAMVILNVMFAWLVQAGYLAGNPLSLSRQRAHRTKPRITRYLSPELWLEVKTFIQAMPTGTEREREHHARVRWLFTLLYLGGLRITEVGENTMGRFFCRCDANGQDRWWLEVFGKGGKERLLPATAEMMTELAVYRRERGLPALPSQAEDTPLVLPIGQSLKPLTRAALHRIVKEVFSGAANALRARGETHTARADQLEQASAHWLRHSAGSHMADRQVDLRLVRDNLGHASLTTTSQYLHVDDDRRHRETDEKHRIDW</sequence>
<protein>
    <submittedName>
        <fullName evidence="12">Tyrosine-type recombinase/integrase</fullName>
    </submittedName>
</protein>
<dbReference type="PROSITE" id="PS51898">
    <property type="entry name" value="TYR_RECOMBINASE"/>
    <property type="match status" value="1"/>
</dbReference>
<evidence type="ECO:0000259" key="10">
    <source>
        <dbReference type="PROSITE" id="PS51898"/>
    </source>
</evidence>
<proteinExistence type="predicted"/>
<keyword evidence="4" id="KW-0159">Chromosome partition</keyword>
<dbReference type="PROSITE" id="PS51900">
    <property type="entry name" value="CB"/>
    <property type="match status" value="1"/>
</dbReference>
<dbReference type="PANTHER" id="PTHR30349:SF77">
    <property type="entry name" value="TYROSINE RECOMBINASE XERC"/>
    <property type="match status" value="1"/>
</dbReference>
<evidence type="ECO:0000256" key="8">
    <source>
        <dbReference type="ARBA" id="ARBA00023306"/>
    </source>
</evidence>
<evidence type="ECO:0000256" key="6">
    <source>
        <dbReference type="ARBA" id="ARBA00023125"/>
    </source>
</evidence>
<comment type="subcellular location">
    <subcellularLocation>
        <location evidence="1">Cytoplasm</location>
    </subcellularLocation>
</comment>
<evidence type="ECO:0000256" key="7">
    <source>
        <dbReference type="ARBA" id="ARBA00023172"/>
    </source>
</evidence>
<dbReference type="Pfam" id="PF00589">
    <property type="entry name" value="Phage_integrase"/>
    <property type="match status" value="1"/>
</dbReference>
<keyword evidence="5" id="KW-0229">DNA integration</keyword>
<dbReference type="InterPro" id="IPR044068">
    <property type="entry name" value="CB"/>
</dbReference>
<dbReference type="Gene3D" id="1.10.443.10">
    <property type="entry name" value="Intergrase catalytic core"/>
    <property type="match status" value="1"/>
</dbReference>
<dbReference type="EMBL" id="JAQQEZ010000038">
    <property type="protein sequence ID" value="MFM0006222.1"/>
    <property type="molecule type" value="Genomic_DNA"/>
</dbReference>
<dbReference type="InterPro" id="IPR013762">
    <property type="entry name" value="Integrase-like_cat_sf"/>
</dbReference>
<organism evidence="12 13">
    <name type="scientific">Paraburkholderia dipogonis</name>
    <dbReference type="NCBI Taxonomy" id="1211383"/>
    <lineage>
        <taxon>Bacteria</taxon>
        <taxon>Pseudomonadati</taxon>
        <taxon>Pseudomonadota</taxon>
        <taxon>Betaproteobacteria</taxon>
        <taxon>Burkholderiales</taxon>
        <taxon>Burkholderiaceae</taxon>
        <taxon>Paraburkholderia</taxon>
    </lineage>
</organism>